<dbReference type="Proteomes" id="UP000515971">
    <property type="component" value="Chromosome"/>
</dbReference>
<dbReference type="AlphaFoldDB" id="A0A7G9SH20"/>
<sequence length="96" mass="10750">MEVLGNDNDHVGTVDRVAGDRIILTKSDPESGGTHHSLMCTDVESIDGDKVMLGCSAEDAKKRWRDENRDRALFEREDQGEAGPHMLDRSFEGTYR</sequence>
<evidence type="ECO:0000313" key="2">
    <source>
        <dbReference type="EMBL" id="QNN67145.1"/>
    </source>
</evidence>
<evidence type="ECO:0000256" key="1">
    <source>
        <dbReference type="SAM" id="MobiDB-lite"/>
    </source>
</evidence>
<dbReference type="Pfam" id="PF09939">
    <property type="entry name" value="DUF2171"/>
    <property type="match status" value="1"/>
</dbReference>
<proteinExistence type="predicted"/>
<evidence type="ECO:0000313" key="3">
    <source>
        <dbReference type="Proteomes" id="UP000515971"/>
    </source>
</evidence>
<dbReference type="RefSeq" id="WP_187537737.1">
    <property type="nucleotide sequence ID" value="NZ_CP060718.1"/>
</dbReference>
<organism evidence="2 3">
    <name type="scientific">Sphingomonas lutea</name>
    <dbReference type="NCBI Taxonomy" id="1045317"/>
    <lineage>
        <taxon>Bacteria</taxon>
        <taxon>Pseudomonadati</taxon>
        <taxon>Pseudomonadota</taxon>
        <taxon>Alphaproteobacteria</taxon>
        <taxon>Sphingomonadales</taxon>
        <taxon>Sphingomonadaceae</taxon>
        <taxon>Sphingomonas</taxon>
    </lineage>
</organism>
<accession>A0A7G9SH20</accession>
<gene>
    <name evidence="2" type="ORF">H9L13_11020</name>
</gene>
<feature type="region of interest" description="Disordered" evidence="1">
    <location>
        <begin position="74"/>
        <end position="96"/>
    </location>
</feature>
<dbReference type="KEGG" id="slut:H9L13_11020"/>
<name>A0A7G9SH20_9SPHN</name>
<reference evidence="2 3" key="1">
    <citation type="submission" date="2020-08" db="EMBL/GenBank/DDBJ databases">
        <title>Genome sequence of Sphingomonas lutea KCTC 23642T.</title>
        <authorList>
            <person name="Hyun D.-W."/>
            <person name="Bae J.-W."/>
        </authorList>
    </citation>
    <scope>NUCLEOTIDE SEQUENCE [LARGE SCALE GENOMIC DNA]</scope>
    <source>
        <strain evidence="2 3">KCTC 23642</strain>
    </source>
</reference>
<dbReference type="InterPro" id="IPR018684">
    <property type="entry name" value="DUF2171"/>
</dbReference>
<protein>
    <submittedName>
        <fullName evidence="2">DUF2171 domain-containing protein</fullName>
    </submittedName>
</protein>
<dbReference type="EMBL" id="CP060718">
    <property type="protein sequence ID" value="QNN67145.1"/>
    <property type="molecule type" value="Genomic_DNA"/>
</dbReference>
<feature type="compositionally biased region" description="Basic and acidic residues" evidence="1">
    <location>
        <begin position="86"/>
        <end position="96"/>
    </location>
</feature>
<keyword evidence="3" id="KW-1185">Reference proteome</keyword>